<protein>
    <submittedName>
        <fullName evidence="4">Uncharacterized protein</fullName>
    </submittedName>
</protein>
<name>A0A9E6MQ45_9ACTN</name>
<keyword evidence="5" id="KW-1185">Reference proteome</keyword>
<feature type="region of interest" description="Disordered" evidence="1">
    <location>
        <begin position="25"/>
        <end position="66"/>
    </location>
</feature>
<dbReference type="AlphaFoldDB" id="A0A9E6MQ45"/>
<dbReference type="Proteomes" id="UP000671910">
    <property type="component" value="Chromosome"/>
</dbReference>
<feature type="transmembrane region" description="Helical" evidence="2">
    <location>
        <begin position="75"/>
        <end position="93"/>
    </location>
</feature>
<accession>A0A9E6MQ45</accession>
<keyword evidence="2" id="KW-0812">Transmembrane</keyword>
<sequence length="252" mass="27173">MKGIERILLISAGAAAGAFFERKSKEEKSEESQSDEFAFRIDGRELSPSKREEPAEPPTLEERRQKFGAKGRRQIVGGLVLAAVFGYAIFQLFENPYWRPLPRDRGFYCALFFLGLYLVVSGFEKRKLVDLSRSYEALCNGEMASIESLAQMTGENPSDVACNVKQLSRHALLEGMLVGQGVSVSSFSDAAATRGEGSHFSPQPPLSSGPAYPMPAPAAAQVAVSCPNCGGTTKVSTGEAPTCEYCGTTLVL</sequence>
<dbReference type="Proteomes" id="UP000636394">
    <property type="component" value="Unassembled WGS sequence"/>
</dbReference>
<evidence type="ECO:0000256" key="1">
    <source>
        <dbReference type="SAM" id="MobiDB-lite"/>
    </source>
</evidence>
<keyword evidence="2" id="KW-1133">Transmembrane helix</keyword>
<evidence type="ECO:0000313" key="5">
    <source>
        <dbReference type="Proteomes" id="UP000636394"/>
    </source>
</evidence>
<evidence type="ECO:0000313" key="6">
    <source>
        <dbReference type="Proteomes" id="UP000671910"/>
    </source>
</evidence>
<feature type="compositionally biased region" description="Basic and acidic residues" evidence="1">
    <location>
        <begin position="25"/>
        <end position="65"/>
    </location>
</feature>
<dbReference type="KEGG" id="ebz:J7S26_08325"/>
<gene>
    <name evidence="3" type="ORF">GMI68_07630</name>
    <name evidence="4" type="ORF">J7S26_08325</name>
</gene>
<feature type="transmembrane region" description="Helical" evidence="2">
    <location>
        <begin position="105"/>
        <end position="123"/>
    </location>
</feature>
<evidence type="ECO:0000313" key="3">
    <source>
        <dbReference type="EMBL" id="NHM14630.1"/>
    </source>
</evidence>
<keyword evidence="2" id="KW-0472">Membrane</keyword>
<dbReference type="RefSeq" id="WP_166339964.1">
    <property type="nucleotide sequence ID" value="NZ_CP072829.1"/>
</dbReference>
<dbReference type="EMBL" id="CP072829">
    <property type="protein sequence ID" value="QTU84332.1"/>
    <property type="molecule type" value="Genomic_DNA"/>
</dbReference>
<evidence type="ECO:0000256" key="2">
    <source>
        <dbReference type="SAM" id="Phobius"/>
    </source>
</evidence>
<proteinExistence type="predicted"/>
<dbReference type="EMBL" id="WPCR01000009">
    <property type="protein sequence ID" value="NHM14630.1"/>
    <property type="molecule type" value="Genomic_DNA"/>
</dbReference>
<reference evidence="4" key="2">
    <citation type="submission" date="2021-04" db="EMBL/GenBank/DDBJ databases">
        <title>Novel species in family Eggerthellaceae.</title>
        <authorList>
            <person name="Zhang G."/>
        </authorList>
    </citation>
    <scope>NUCLEOTIDE SEQUENCE</scope>
    <source>
        <strain evidence="4">Zg-886</strain>
    </source>
</reference>
<evidence type="ECO:0000313" key="4">
    <source>
        <dbReference type="EMBL" id="QTU84332.1"/>
    </source>
</evidence>
<organism evidence="4 6">
    <name type="scientific">Xiamenia xianingshaonis</name>
    <dbReference type="NCBI Taxonomy" id="2682776"/>
    <lineage>
        <taxon>Bacteria</taxon>
        <taxon>Bacillati</taxon>
        <taxon>Actinomycetota</taxon>
        <taxon>Coriobacteriia</taxon>
        <taxon>Eggerthellales</taxon>
        <taxon>Eggerthellaceae</taxon>
        <taxon>Xiamenia</taxon>
    </lineage>
</organism>
<reference evidence="3 5" key="1">
    <citation type="submission" date="2019-11" db="EMBL/GenBank/DDBJ databases">
        <title>Eggerthellaceae novel genus isolated from the rectal contents of marmort.</title>
        <authorList>
            <person name="Zhang G."/>
        </authorList>
    </citation>
    <scope>NUCLEOTIDE SEQUENCE [LARGE SCALE GENOMIC DNA]</scope>
    <source>
        <strain evidence="5">zg-886</strain>
        <strain evidence="3">Zg-886</strain>
    </source>
</reference>